<dbReference type="Proteomes" id="UP000275772">
    <property type="component" value="Unassembled WGS sequence"/>
</dbReference>
<evidence type="ECO:0000313" key="3">
    <source>
        <dbReference type="Proteomes" id="UP000275772"/>
    </source>
</evidence>
<dbReference type="EMBL" id="UNSH01000036">
    <property type="protein sequence ID" value="SZF01390.1"/>
    <property type="molecule type" value="Genomic_DNA"/>
</dbReference>
<feature type="region of interest" description="Disordered" evidence="1">
    <location>
        <begin position="156"/>
        <end position="185"/>
    </location>
</feature>
<name>A0A383UPU7_BLUHO</name>
<organism evidence="2 3">
    <name type="scientific">Blumeria hordei</name>
    <name type="common">Barley powdery mildew</name>
    <name type="synonym">Blumeria graminis f. sp. hordei</name>
    <dbReference type="NCBI Taxonomy" id="2867405"/>
    <lineage>
        <taxon>Eukaryota</taxon>
        <taxon>Fungi</taxon>
        <taxon>Dikarya</taxon>
        <taxon>Ascomycota</taxon>
        <taxon>Pezizomycotina</taxon>
        <taxon>Leotiomycetes</taxon>
        <taxon>Erysiphales</taxon>
        <taxon>Erysiphaceae</taxon>
        <taxon>Blumeria</taxon>
    </lineage>
</organism>
<feature type="region of interest" description="Disordered" evidence="1">
    <location>
        <begin position="92"/>
        <end position="132"/>
    </location>
</feature>
<proteinExistence type="predicted"/>
<dbReference type="AlphaFoldDB" id="A0A383UPU7"/>
<reference evidence="2 3" key="1">
    <citation type="submission" date="2017-11" db="EMBL/GenBank/DDBJ databases">
        <authorList>
            <person name="Kracher B."/>
        </authorList>
    </citation>
    <scope>NUCLEOTIDE SEQUENCE [LARGE SCALE GENOMIC DNA]</scope>
    <source>
        <strain evidence="2 3">RACE1</strain>
    </source>
</reference>
<gene>
    <name evidence="2" type="ORF">BLGHR1_12154</name>
</gene>
<protein>
    <submittedName>
        <fullName evidence="2">Uncharacterized protein</fullName>
    </submittedName>
</protein>
<dbReference type="VEuPathDB" id="FungiDB:BLGHR1_12154"/>
<evidence type="ECO:0000256" key="1">
    <source>
        <dbReference type="SAM" id="MobiDB-lite"/>
    </source>
</evidence>
<sequence length="185" mass="21281">MLIGKSASFGLRTIFTKLCQTLGSRPNINRNRARMLSRPIDSQFVPAFADPLRPDKVSSTNFQDCINKGSINIGSVQSRDKGLYGTFRAKVGQRGVKKQRDTEAYNKPIQRSFHRNTQRPPLPLPPPRRSNDVRSAYANQTVQFEDESFDLWDSDDFQQIYPNPKDNDDNGFNDFHEFNDNNMYK</sequence>
<evidence type="ECO:0000313" key="2">
    <source>
        <dbReference type="EMBL" id="SZF01390.1"/>
    </source>
</evidence>
<accession>A0A383UPU7</accession>